<feature type="chain" id="PRO_5006417802" description="Fibronectin type-III domain-containing protein" evidence="1">
    <location>
        <begin position="31"/>
        <end position="506"/>
    </location>
</feature>
<protein>
    <recommendedName>
        <fullName evidence="2">Fibronectin type-III domain-containing protein</fullName>
    </recommendedName>
</protein>
<dbReference type="SMART" id="SM00060">
    <property type="entry name" value="FN3"/>
    <property type="match status" value="2"/>
</dbReference>
<dbReference type="InterPro" id="IPR013688">
    <property type="entry name" value="GBS_Bsp-like"/>
</dbReference>
<evidence type="ECO:0000313" key="3">
    <source>
        <dbReference type="EMBL" id="KRN50029.1"/>
    </source>
</evidence>
<dbReference type="AlphaFoldDB" id="A0A0R2HL83"/>
<dbReference type="Proteomes" id="UP000051841">
    <property type="component" value="Unassembled WGS sequence"/>
</dbReference>
<dbReference type="RefSeq" id="WP_031589217.1">
    <property type="nucleotide sequence ID" value="NZ_JNKN01000014.1"/>
</dbReference>
<feature type="signal peptide" evidence="1">
    <location>
        <begin position="1"/>
        <end position="30"/>
    </location>
</feature>
<dbReference type="InterPro" id="IPR036116">
    <property type="entry name" value="FN3_sf"/>
</dbReference>
<dbReference type="PATRIC" id="fig|1410657.5.peg.502"/>
<dbReference type="Gene3D" id="2.60.40.10">
    <property type="entry name" value="Immunoglobulins"/>
    <property type="match status" value="1"/>
</dbReference>
<dbReference type="CDD" id="cd00063">
    <property type="entry name" value="FN3"/>
    <property type="match status" value="1"/>
</dbReference>
<evidence type="ECO:0000259" key="2">
    <source>
        <dbReference type="PROSITE" id="PS50853"/>
    </source>
</evidence>
<comment type="caution">
    <text evidence="3">The sequence shown here is derived from an EMBL/GenBank/DDBJ whole genome shotgun (WGS) entry which is preliminary data.</text>
</comment>
<dbReference type="EMBL" id="JQBL01000015">
    <property type="protein sequence ID" value="KRN50029.1"/>
    <property type="molecule type" value="Genomic_DNA"/>
</dbReference>
<organism evidence="3 4">
    <name type="scientific">Kandleria vitulina DSM 20405</name>
    <dbReference type="NCBI Taxonomy" id="1410657"/>
    <lineage>
        <taxon>Bacteria</taxon>
        <taxon>Bacillati</taxon>
        <taxon>Bacillota</taxon>
        <taxon>Erysipelotrichia</taxon>
        <taxon>Erysipelotrichales</taxon>
        <taxon>Coprobacillaceae</taxon>
        <taxon>Kandleria</taxon>
    </lineage>
</organism>
<dbReference type="SUPFAM" id="SSF49265">
    <property type="entry name" value="Fibronectin type III"/>
    <property type="match status" value="1"/>
</dbReference>
<reference evidence="3 4" key="1">
    <citation type="journal article" date="2015" name="Genome Announc.">
        <title>Expanding the biotechnology potential of lactobacilli through comparative genomics of 213 strains and associated genera.</title>
        <authorList>
            <person name="Sun Z."/>
            <person name="Harris H.M."/>
            <person name="McCann A."/>
            <person name="Guo C."/>
            <person name="Argimon S."/>
            <person name="Zhang W."/>
            <person name="Yang X."/>
            <person name="Jeffery I.B."/>
            <person name="Cooney J.C."/>
            <person name="Kagawa T.F."/>
            <person name="Liu W."/>
            <person name="Song Y."/>
            <person name="Salvetti E."/>
            <person name="Wrobel A."/>
            <person name="Rasinkangas P."/>
            <person name="Parkhill J."/>
            <person name="Rea M.C."/>
            <person name="O'Sullivan O."/>
            <person name="Ritari J."/>
            <person name="Douillard F.P."/>
            <person name="Paul Ross R."/>
            <person name="Yang R."/>
            <person name="Briner A.E."/>
            <person name="Felis G.E."/>
            <person name="de Vos W.M."/>
            <person name="Barrangou R."/>
            <person name="Klaenhammer T.R."/>
            <person name="Caufield P.W."/>
            <person name="Cui Y."/>
            <person name="Zhang H."/>
            <person name="O'Toole P.W."/>
        </authorList>
    </citation>
    <scope>NUCLEOTIDE SEQUENCE [LARGE SCALE GENOMIC DNA]</scope>
    <source>
        <strain evidence="3 4">DSM 20405</strain>
    </source>
</reference>
<sequence>MMKRRFFSFFIAIVMTCSLIIMNQVNNSQAASGVYNKLESLKSAYPSGRFWNHKVTNSSNTGDALVKNRNESYADSVTTTCCYSHKMSNVPSQKYDCNYFDGGMQCDGFAKRIFNRVFGQRVSQLGKRTDTANLRVGDFVRFNFGHSAIVYSINGNAIRVVECNLSGYGAHRNCEIRWNGFEKNYYKANISYFKRASNYDSINNTDTTKPVISNVKITNITSSSYTVSCTATDNVGIDRVQFPTWTGNKGQDDLASSWWTNTSVRGSKNGNTYSFTVYISAHNNERGNYYTHIYAYDKAGNYQVYGCPIVTLHEAPSKSTLSVNAGTSYEPTRFNWTATKNTGHYDLRIYLGKNLYKYEHHIKSTNYSITLPEGQYSAFICSVNFEHGENFTMGNWVNFTVVKGVPKPKPVVPKKVSPQTYTINSVVWRFAKGKKKSISTRWNKVTNAKYEVWYKLTGKKKWSKKRCSKTAYTIKNLKKKKKYQVKIRAYNKSSSAFSSTKTVKTK</sequence>
<dbReference type="InterPro" id="IPR003961">
    <property type="entry name" value="FN3_dom"/>
</dbReference>
<keyword evidence="4" id="KW-1185">Reference proteome</keyword>
<accession>A0A0R2HL83</accession>
<dbReference type="InterPro" id="IPR013783">
    <property type="entry name" value="Ig-like_fold"/>
</dbReference>
<keyword evidence="1" id="KW-0732">Signal</keyword>
<evidence type="ECO:0000313" key="4">
    <source>
        <dbReference type="Proteomes" id="UP000051841"/>
    </source>
</evidence>
<gene>
    <name evidence="3" type="ORF">IV49_GL000475</name>
</gene>
<dbReference type="PROSITE" id="PS50853">
    <property type="entry name" value="FN3"/>
    <property type="match status" value="1"/>
</dbReference>
<dbReference type="Gene3D" id="2.60.40.3760">
    <property type="match status" value="1"/>
</dbReference>
<name>A0A0R2HL83_9FIRM</name>
<evidence type="ECO:0000256" key="1">
    <source>
        <dbReference type="SAM" id="SignalP"/>
    </source>
</evidence>
<dbReference type="Pfam" id="PF08481">
    <property type="entry name" value="GBS_Bsp-like"/>
    <property type="match status" value="1"/>
</dbReference>
<feature type="domain" description="Fibronectin type-III" evidence="2">
    <location>
        <begin position="412"/>
        <end position="506"/>
    </location>
</feature>
<proteinExistence type="predicted"/>